<evidence type="ECO:0000313" key="6">
    <source>
        <dbReference type="Proteomes" id="UP001209570"/>
    </source>
</evidence>
<evidence type="ECO:0000256" key="2">
    <source>
        <dbReference type="ARBA" id="ARBA00004613"/>
    </source>
</evidence>
<keyword evidence="6" id="KW-1185">Reference proteome</keyword>
<dbReference type="GO" id="GO:0043657">
    <property type="term" value="C:host cell"/>
    <property type="evidence" value="ECO:0007669"/>
    <property type="project" value="UniProtKB-SubCell"/>
</dbReference>
<name>A0AAD5LU44_PYTIN</name>
<sequence length="66" mass="7519">MTEETDVKLWCGVYGEGSVFSVEIKRNADVEALQEAVFAEIRYGERYQFAASDLTLYFARKEGETT</sequence>
<accession>A0AAD5LU44</accession>
<evidence type="ECO:0000256" key="1">
    <source>
        <dbReference type="ARBA" id="ARBA00004340"/>
    </source>
</evidence>
<comment type="subcellular location">
    <subcellularLocation>
        <location evidence="1">Host cell</location>
    </subcellularLocation>
    <subcellularLocation>
        <location evidence="2">Secreted</location>
    </subcellularLocation>
</comment>
<dbReference type="GO" id="GO:0005576">
    <property type="term" value="C:extracellular region"/>
    <property type="evidence" value="ECO:0007669"/>
    <property type="project" value="UniProtKB-SubCell"/>
</dbReference>
<dbReference type="EMBL" id="JAKCXM010000002">
    <property type="protein sequence ID" value="KAJ0409943.1"/>
    <property type="molecule type" value="Genomic_DNA"/>
</dbReference>
<keyword evidence="3" id="KW-0964">Secreted</keyword>
<reference evidence="5" key="1">
    <citation type="submission" date="2021-12" db="EMBL/GenBank/DDBJ databases">
        <title>Prjna785345.</title>
        <authorList>
            <person name="Rujirawat T."/>
            <person name="Krajaejun T."/>
        </authorList>
    </citation>
    <scope>NUCLEOTIDE SEQUENCE</scope>
    <source>
        <strain evidence="5">Pi057C3</strain>
    </source>
</reference>
<dbReference type="AlphaFoldDB" id="A0AAD5LU44"/>
<evidence type="ECO:0000313" key="5">
    <source>
        <dbReference type="EMBL" id="KAJ0409943.1"/>
    </source>
</evidence>
<proteinExistence type="predicted"/>
<gene>
    <name evidence="5" type="ORF">P43SY_005837</name>
</gene>
<dbReference type="Proteomes" id="UP001209570">
    <property type="component" value="Unassembled WGS sequence"/>
</dbReference>
<evidence type="ECO:0000256" key="3">
    <source>
        <dbReference type="ARBA" id="ARBA00022525"/>
    </source>
</evidence>
<comment type="caution">
    <text evidence="5">The sequence shown here is derived from an EMBL/GenBank/DDBJ whole genome shotgun (WGS) entry which is preliminary data.</text>
</comment>
<protein>
    <recommendedName>
        <fullName evidence="4">Crinkler effector protein N-terminal domain-containing protein</fullName>
    </recommendedName>
</protein>
<evidence type="ECO:0000259" key="4">
    <source>
        <dbReference type="Pfam" id="PF20147"/>
    </source>
</evidence>
<organism evidence="5 6">
    <name type="scientific">Pythium insidiosum</name>
    <name type="common">Pythiosis disease agent</name>
    <dbReference type="NCBI Taxonomy" id="114742"/>
    <lineage>
        <taxon>Eukaryota</taxon>
        <taxon>Sar</taxon>
        <taxon>Stramenopiles</taxon>
        <taxon>Oomycota</taxon>
        <taxon>Peronosporomycetes</taxon>
        <taxon>Pythiales</taxon>
        <taxon>Pythiaceae</taxon>
        <taxon>Pythium</taxon>
    </lineage>
</organism>
<feature type="domain" description="Crinkler effector protein N-terminal" evidence="4">
    <location>
        <begin position="7"/>
        <end position="60"/>
    </location>
</feature>
<dbReference type="InterPro" id="IPR045379">
    <property type="entry name" value="Crinkler_N"/>
</dbReference>
<dbReference type="Pfam" id="PF20147">
    <property type="entry name" value="Crinkler"/>
    <property type="match status" value="1"/>
</dbReference>